<dbReference type="Proteomes" id="UP000285054">
    <property type="component" value="Unassembled WGS sequence"/>
</dbReference>
<protein>
    <submittedName>
        <fullName evidence="1">Uncharacterized protein</fullName>
    </submittedName>
</protein>
<proteinExistence type="predicted"/>
<evidence type="ECO:0000313" key="4">
    <source>
        <dbReference type="Proteomes" id="UP000272537"/>
    </source>
</evidence>
<evidence type="ECO:0000313" key="6">
    <source>
        <dbReference type="Proteomes" id="UP000285054"/>
    </source>
</evidence>
<evidence type="ECO:0000313" key="3">
    <source>
        <dbReference type="EMBL" id="RKC03676.1"/>
    </source>
</evidence>
<organism evidence="1 6">
    <name type="scientific">Listeria monocytogenes</name>
    <dbReference type="NCBI Taxonomy" id="1639"/>
    <lineage>
        <taxon>Bacteria</taxon>
        <taxon>Bacillati</taxon>
        <taxon>Bacillota</taxon>
        <taxon>Bacilli</taxon>
        <taxon>Bacillales</taxon>
        <taxon>Listeriaceae</taxon>
        <taxon>Listeria</taxon>
    </lineage>
</organism>
<evidence type="ECO:0000313" key="1">
    <source>
        <dbReference type="EMBL" id="RJZ21247.1"/>
    </source>
</evidence>
<gene>
    <name evidence="3" type="ORF">AE233_00893</name>
    <name evidence="1" type="ORF">DYZ50_01707</name>
    <name evidence="2" type="ORF">DYZ80_01229</name>
</gene>
<dbReference type="EMBL" id="QXKO01000004">
    <property type="protein sequence ID" value="RJZ21247.1"/>
    <property type="molecule type" value="Genomic_DNA"/>
</dbReference>
<dbReference type="AlphaFoldDB" id="A0AAX1UWL3"/>
<dbReference type="EMBL" id="QUQA01000009">
    <property type="protein sequence ID" value="RKC03676.1"/>
    <property type="molecule type" value="Genomic_DNA"/>
</dbReference>
<dbReference type="KEGG" id="lmoe:BN418_3177"/>
<comment type="caution">
    <text evidence="1">The sequence shown here is derived from an EMBL/GenBank/DDBJ whole genome shotgun (WGS) entry which is preliminary data.</text>
</comment>
<dbReference type="Proteomes" id="UP000272537">
    <property type="component" value="Unassembled WGS sequence"/>
</dbReference>
<accession>A0AAX1UWL3</accession>
<dbReference type="EMBL" id="QXLS01000002">
    <property type="protein sequence ID" value="RKA09585.1"/>
    <property type="molecule type" value="Genomic_DNA"/>
</dbReference>
<name>A0AAX1UWL3_LISMN</name>
<evidence type="ECO:0000313" key="5">
    <source>
        <dbReference type="Proteomes" id="UP000280270"/>
    </source>
</evidence>
<dbReference type="Proteomes" id="UP000280270">
    <property type="component" value="Unassembled WGS sequence"/>
</dbReference>
<evidence type="ECO:0000313" key="2">
    <source>
        <dbReference type="EMBL" id="RKA09585.1"/>
    </source>
</evidence>
<reference evidence="4 5" key="1">
    <citation type="journal article" date="2018" name="BMC Genomics">
        <title>Genes significantly associated with lineage II food isolates of Listeria monocytogenes.</title>
        <authorList>
            <person name="Pirone-Davies C."/>
            <person name="Chen Y."/>
            <person name="Pightling A."/>
            <person name="Ryan G."/>
            <person name="Wang Y."/>
            <person name="Yao K."/>
            <person name="Hoffmann M."/>
            <person name="Allard M.W."/>
        </authorList>
    </citation>
    <scope>NUCLEOTIDE SEQUENCE [LARGE SCALE GENOMIC DNA]</scope>
    <source>
        <strain evidence="3 5">CFSAN028761</strain>
        <strain evidence="1 6">PNUSAL000190</strain>
        <strain evidence="2 4">PNUSAL000550</strain>
    </source>
</reference>
<sequence>MDHHQGEEVEEPDSYYSNQAARVTNLHLWRT</sequence>